<comment type="subcellular location">
    <subcellularLocation>
        <location evidence="1">Cell membrane</location>
        <topology evidence="1">Multi-pass membrane protein</topology>
    </subcellularLocation>
</comment>
<feature type="domain" description="ABC transporter" evidence="7">
    <location>
        <begin position="327"/>
        <end position="527"/>
    </location>
</feature>
<evidence type="ECO:0000256" key="5">
    <source>
        <dbReference type="ARBA" id="ARBA00023136"/>
    </source>
</evidence>
<feature type="transmembrane region" description="Helical" evidence="6">
    <location>
        <begin position="53"/>
        <end position="75"/>
    </location>
</feature>
<feature type="transmembrane region" description="Helical" evidence="6">
    <location>
        <begin position="239"/>
        <end position="264"/>
    </location>
</feature>
<dbReference type="RefSeq" id="WP_015084168.1">
    <property type="nucleotide sequence ID" value="NC_019552.1"/>
</dbReference>
<feature type="transmembrane region" description="Helical" evidence="6">
    <location>
        <begin position="155"/>
        <end position="178"/>
    </location>
</feature>
<evidence type="ECO:0000256" key="1">
    <source>
        <dbReference type="ARBA" id="ARBA00004651"/>
    </source>
</evidence>
<feature type="transmembrane region" description="Helical" evidence="6">
    <location>
        <begin position="15"/>
        <end position="33"/>
    </location>
</feature>
<keyword evidence="9" id="KW-0067">ATP-binding</keyword>
<dbReference type="Proteomes" id="UP000009399">
    <property type="component" value="Chromosome"/>
</dbReference>
<feature type="transmembrane region" description="Helical" evidence="6">
    <location>
        <begin position="199"/>
        <end position="219"/>
    </location>
</feature>
<dbReference type="InterPro" id="IPR036640">
    <property type="entry name" value="ABC1_TM_sf"/>
</dbReference>
<dbReference type="InterPro" id="IPR027417">
    <property type="entry name" value="P-loop_NTPase"/>
</dbReference>
<evidence type="ECO:0000256" key="4">
    <source>
        <dbReference type="ARBA" id="ARBA00022989"/>
    </source>
</evidence>
<keyword evidence="3 6" id="KW-0812">Transmembrane</keyword>
<evidence type="ECO:0000313" key="10">
    <source>
        <dbReference type="Proteomes" id="UP000009399"/>
    </source>
</evidence>
<evidence type="ECO:0000256" key="6">
    <source>
        <dbReference type="SAM" id="Phobius"/>
    </source>
</evidence>
<dbReference type="SUPFAM" id="SSF90123">
    <property type="entry name" value="ABC transporter transmembrane region"/>
    <property type="match status" value="1"/>
</dbReference>
<dbReference type="EMBL" id="CP003914">
    <property type="protein sequence ID" value="AFX74341.1"/>
    <property type="molecule type" value="Genomic_DNA"/>
</dbReference>
<proteinExistence type="inferred from homology"/>
<dbReference type="PROSITE" id="PS50929">
    <property type="entry name" value="ABC_TM1F"/>
    <property type="match status" value="1"/>
</dbReference>
<dbReference type="PROSITE" id="PS50893">
    <property type="entry name" value="ABC_TRANSPORTER_2"/>
    <property type="match status" value="1"/>
</dbReference>
<dbReference type="GO" id="GO:0005886">
    <property type="term" value="C:plasma membrane"/>
    <property type="evidence" value="ECO:0007669"/>
    <property type="project" value="UniProtKB-SubCell"/>
</dbReference>
<dbReference type="PANTHER" id="PTHR24221">
    <property type="entry name" value="ATP-BINDING CASSETTE SUB-FAMILY B"/>
    <property type="match status" value="1"/>
</dbReference>
<protein>
    <submittedName>
        <fullName evidence="9">ABC transporter ATP-binding-Pr1</fullName>
    </submittedName>
</protein>
<feature type="transmembrane region" description="Helical" evidence="6">
    <location>
        <begin position="276"/>
        <end position="298"/>
    </location>
</feature>
<accession>A0AAI8AMZ4</accession>
<comment type="similarity">
    <text evidence="2">Belongs to the ABC transporter superfamily.</text>
</comment>
<dbReference type="SUPFAM" id="SSF52540">
    <property type="entry name" value="P-loop containing nucleoside triphosphate hydrolases"/>
    <property type="match status" value="1"/>
</dbReference>
<dbReference type="KEGG" id="mhs:MOS_417"/>
<sequence>MSILKILSFDKTKNIFIFVLQNIFVAFLSLNLYSYKYIVDYFLNEIKFDEFLIWLLICLFSLVLSIIIQWILTAFKISVTRKTYKLLQEKIIDNLSNQSFSQISKQRNKTVALFNEYLDSTMLLLEIFHDYLFKFISSFTIPLVFIFVLSQWSWIMFLTIIFSQFLILDFFIIIIPRFQYKFQILMQKYEEYAQKQVKTFSLFSIFYFFNKVNIFNNLIFKKTENIYANKFKFNLKTDWANSFGNFISVLFVGISIVEIALLIYNNFIGKSSFILLLSYLIIISFSFTLLFNSIFPLMTYGPTLKKILETHEQPSFKVENIDKIKSIKLNNLSYKSNENDFIFQNLNLEIMQNKKYAIVGASGSGESTLLKLIANLETNYEGTILINNEVDTKELNPKNTLKNIGLIENQNTIFNDILLNNIVMWDDNPDLERVESLIDEFKIKKLSLDTEVTSDSLSEGEKQRIILARLKYGNFDIWCLDEALDNIEKEFSNLIWSNILNQQDKTIIAISHHFNEQILEQFGEVIRL</sequence>
<dbReference type="Gene3D" id="3.40.50.300">
    <property type="entry name" value="P-loop containing nucleotide triphosphate hydrolases"/>
    <property type="match status" value="1"/>
</dbReference>
<dbReference type="AlphaFoldDB" id="A0AAI8AMZ4"/>
<gene>
    <name evidence="9" type="ORF">MOS_417</name>
</gene>
<reference evidence="9 10" key="1">
    <citation type="journal article" date="2013" name="Genome Announc.">
        <title>Complete Genome Sequence of Mycoplasma hyorhinis Strain SK76.</title>
        <authorList>
            <person name="Goodison S."/>
            <person name="Urquidi V."/>
            <person name="Kumar D."/>
            <person name="Reyes L."/>
            <person name="Rosser C.J."/>
        </authorList>
    </citation>
    <scope>NUCLEOTIDE SEQUENCE [LARGE SCALE GENOMIC DNA]</scope>
    <source>
        <strain evidence="9 10">SK76</strain>
    </source>
</reference>
<dbReference type="InterPro" id="IPR003439">
    <property type="entry name" value="ABC_transporter-like_ATP-bd"/>
</dbReference>
<dbReference type="PANTHER" id="PTHR24221:SF654">
    <property type="entry name" value="ATP-BINDING CASSETTE SUB-FAMILY B MEMBER 6"/>
    <property type="match status" value="1"/>
</dbReference>
<dbReference type="Pfam" id="PF00005">
    <property type="entry name" value="ABC_tran"/>
    <property type="match status" value="1"/>
</dbReference>
<keyword evidence="9" id="KW-0547">Nucleotide-binding</keyword>
<feature type="domain" description="ABC transmembrane type-1" evidence="8">
    <location>
        <begin position="15"/>
        <end position="294"/>
    </location>
</feature>
<evidence type="ECO:0000313" key="9">
    <source>
        <dbReference type="EMBL" id="AFX74341.1"/>
    </source>
</evidence>
<evidence type="ECO:0000259" key="8">
    <source>
        <dbReference type="PROSITE" id="PS50929"/>
    </source>
</evidence>
<keyword evidence="5 6" id="KW-0472">Membrane</keyword>
<dbReference type="InterPro" id="IPR011527">
    <property type="entry name" value="ABC1_TM_dom"/>
</dbReference>
<evidence type="ECO:0000256" key="3">
    <source>
        <dbReference type="ARBA" id="ARBA00022692"/>
    </source>
</evidence>
<dbReference type="GO" id="GO:0005524">
    <property type="term" value="F:ATP binding"/>
    <property type="evidence" value="ECO:0007669"/>
    <property type="project" value="UniProtKB-KW"/>
</dbReference>
<dbReference type="GO" id="GO:0140359">
    <property type="term" value="F:ABC-type transporter activity"/>
    <property type="evidence" value="ECO:0007669"/>
    <property type="project" value="InterPro"/>
</dbReference>
<dbReference type="Gene3D" id="1.20.1560.10">
    <property type="entry name" value="ABC transporter type 1, transmembrane domain"/>
    <property type="match status" value="1"/>
</dbReference>
<name>A0AAI8AMZ4_MESHY</name>
<keyword evidence="4 6" id="KW-1133">Transmembrane helix</keyword>
<dbReference type="GO" id="GO:0016887">
    <property type="term" value="F:ATP hydrolysis activity"/>
    <property type="evidence" value="ECO:0007669"/>
    <property type="project" value="InterPro"/>
</dbReference>
<dbReference type="InterPro" id="IPR039421">
    <property type="entry name" value="Type_1_exporter"/>
</dbReference>
<evidence type="ECO:0000256" key="2">
    <source>
        <dbReference type="ARBA" id="ARBA00005417"/>
    </source>
</evidence>
<organism evidence="9 10">
    <name type="scientific">Mesomycoplasma hyorhinis SK76</name>
    <dbReference type="NCBI Taxonomy" id="1118964"/>
    <lineage>
        <taxon>Bacteria</taxon>
        <taxon>Bacillati</taxon>
        <taxon>Mycoplasmatota</taxon>
        <taxon>Mycoplasmoidales</taxon>
        <taxon>Metamycoplasmataceae</taxon>
        <taxon>Mesomycoplasma</taxon>
    </lineage>
</organism>
<feature type="transmembrane region" description="Helical" evidence="6">
    <location>
        <begin position="131"/>
        <end position="149"/>
    </location>
</feature>
<dbReference type="GO" id="GO:0034040">
    <property type="term" value="F:ATPase-coupled lipid transmembrane transporter activity"/>
    <property type="evidence" value="ECO:0007669"/>
    <property type="project" value="TreeGrafter"/>
</dbReference>
<evidence type="ECO:0000259" key="7">
    <source>
        <dbReference type="PROSITE" id="PS50893"/>
    </source>
</evidence>